<comment type="caution">
    <text evidence="4">The sequence shown here is derived from an EMBL/GenBank/DDBJ whole genome shotgun (WGS) entry which is preliminary data.</text>
</comment>
<keyword evidence="1" id="KW-0175">Coiled coil</keyword>
<evidence type="ECO:0000313" key="5">
    <source>
        <dbReference type="Proteomes" id="UP000627781"/>
    </source>
</evidence>
<feature type="transmembrane region" description="Helical" evidence="2">
    <location>
        <begin position="206"/>
        <end position="226"/>
    </location>
</feature>
<feature type="coiled-coil region" evidence="1">
    <location>
        <begin position="428"/>
        <end position="462"/>
    </location>
</feature>
<sequence>MLSIFKQYIIKIFENKKNRVKTYIELKLSYLKAYVEEHDFNNLQYEDLAPKDDVDKKGHYTQALDWSIDNENIYNIAMTGSYGSGKSSLLRTYQKKRLNNHYLNISLASFYEQIETDEDDSKVVQFTDNEIEKGILQQLFYKIDASRIPFTRFRKIKNIKTVNILITIVIFFITLALGNIIVFPSILDELEDRSIELYSYFNSDLLVALLYISFAVVAIYNVVKLIKYCNGKLKLSKLSFENTKIELDKENNESIFNKYLDEILYFFEVTKYNVVIIEDLDRFDNTKIFIKLRELNSLINNYEKIKRKIVFVYAIKDDMFKNKERTKFFEFIIPVIPVISSVNSGDKLLKKIVDSKLDNVISSEFINGVSVYIDDMRILNNIFNEFILYKNLLTDITLKVEKVLSLIIYKNLYPSDFEKLQHNAGLIYNVFKNKKDFIQEKIAQVKKEGQDIVDKIEKANNECISSTKELKILLLYCLCGHNYDVFRIDAKGVQYEIDTFLKDDFNLSVLEDGGLDIYYQSRYGTSYLSSNMKNANANLDSNRTFVQRFEDIRLKSRETQENLKEQIEELKEKERSLKSWKLEKLIKKFGAESLLCREVFNEKPIVYLLRHGYIDETYINYLTYFYENNITVQDMNFILSVRNYEAKDFNYELLKIEQIISKLNIYEFEQKEILNFNLLDYILGNKKEYNAHLALVIKKLSDYSLESITFIDQFKDCTKYREDFWNLICSKCNNMWSYIVEKTDYSKNKKDTYLMDLIRYLDINIIEEINIDNVLVEYIENSKEFLCMVYIVEIDKIKEIFLMFNLKLNFIGMEGVSEKLLDFVWDGNYYRITTEIIEDILINKCSGKIDDIRKANYTTICKSGYKSLCQYVDQNIKDYIMNVYLKLEGNMEEDINNIIKLLNWDNNMLPTNIKERIIAKGNFVISDVLKVHSEVWAELFNNIRVEINWANLVEYYKYVEEFDEVLTIFLNKEEVYRVLSSNKYQIEGQELLIEFTINLVSMKISNSSFKVLVKSIPIKFSKLDIGGLDTERVDTLIDYGILMFNVGAYDDVRRSCENNLHIKFIERNLKDYLEDISSYEVDEEDLCKILKLQKITTENIQEIINHIKVDLINRELSKVIAEVILSNNKNIILEDNIYKKVFDQINPEDKISLIIKNSGIMEKGIIKESLDNLGYPFNEINLSKKRVKIDYDEKILNLAIALKESNYISSYTLNGDDNKKVVQFNTKMKD</sequence>
<keyword evidence="2" id="KW-0472">Membrane</keyword>
<dbReference type="EMBL" id="JACSRA010000017">
    <property type="protein sequence ID" value="MBD7911967.1"/>
    <property type="molecule type" value="Genomic_DNA"/>
</dbReference>
<keyword evidence="5" id="KW-1185">Reference proteome</keyword>
<evidence type="ECO:0000256" key="1">
    <source>
        <dbReference type="SAM" id="Coils"/>
    </source>
</evidence>
<keyword evidence="2" id="KW-0812">Transmembrane</keyword>
<organism evidence="4 5">
    <name type="scientific">Clostridium cibarium</name>
    <dbReference type="NCBI Taxonomy" id="2762247"/>
    <lineage>
        <taxon>Bacteria</taxon>
        <taxon>Bacillati</taxon>
        <taxon>Bacillota</taxon>
        <taxon>Clostridia</taxon>
        <taxon>Eubacteriales</taxon>
        <taxon>Clostridiaceae</taxon>
        <taxon>Clostridium</taxon>
    </lineage>
</organism>
<evidence type="ECO:0000256" key="2">
    <source>
        <dbReference type="SAM" id="Phobius"/>
    </source>
</evidence>
<feature type="transmembrane region" description="Helical" evidence="2">
    <location>
        <begin position="162"/>
        <end position="186"/>
    </location>
</feature>
<name>A0ABR8PUW3_9CLOT</name>
<dbReference type="Pfam" id="PF20693">
    <property type="entry name" value="YobI-ATPase"/>
    <property type="match status" value="1"/>
</dbReference>
<proteinExistence type="predicted"/>
<feature type="coiled-coil region" evidence="1">
    <location>
        <begin position="549"/>
        <end position="583"/>
    </location>
</feature>
<evidence type="ECO:0000313" key="4">
    <source>
        <dbReference type="EMBL" id="MBD7911967.1"/>
    </source>
</evidence>
<feature type="transmembrane region" description="Helical" evidence="2">
    <location>
        <begin position="328"/>
        <end position="345"/>
    </location>
</feature>
<gene>
    <name evidence="4" type="ORF">H9661_11425</name>
</gene>
<dbReference type="RefSeq" id="WP_191768847.1">
    <property type="nucleotide sequence ID" value="NZ_JACSRA010000017.1"/>
</dbReference>
<feature type="domain" description="YobI-like P-loop NTPase" evidence="3">
    <location>
        <begin position="60"/>
        <end position="428"/>
    </location>
</feature>
<protein>
    <recommendedName>
        <fullName evidence="3">YobI-like P-loop NTPase domain-containing protein</fullName>
    </recommendedName>
</protein>
<dbReference type="InterPro" id="IPR048428">
    <property type="entry name" value="YobI-NTPase"/>
</dbReference>
<dbReference type="Proteomes" id="UP000627781">
    <property type="component" value="Unassembled WGS sequence"/>
</dbReference>
<keyword evidence="2" id="KW-1133">Transmembrane helix</keyword>
<dbReference type="InterPro" id="IPR027417">
    <property type="entry name" value="P-loop_NTPase"/>
</dbReference>
<reference evidence="4 5" key="1">
    <citation type="submission" date="2020-08" db="EMBL/GenBank/DDBJ databases">
        <title>A Genomic Blueprint of the Chicken Gut Microbiome.</title>
        <authorList>
            <person name="Gilroy R."/>
            <person name="Ravi A."/>
            <person name="Getino M."/>
            <person name="Pursley I."/>
            <person name="Horton D.L."/>
            <person name="Alikhan N.-F."/>
            <person name="Baker D."/>
            <person name="Gharbi K."/>
            <person name="Hall N."/>
            <person name="Watson M."/>
            <person name="Adriaenssens E.M."/>
            <person name="Foster-Nyarko E."/>
            <person name="Jarju S."/>
            <person name="Secka A."/>
            <person name="Antonio M."/>
            <person name="Oren A."/>
            <person name="Chaudhuri R."/>
            <person name="La Ragione R.M."/>
            <person name="Hildebrand F."/>
            <person name="Pallen M.J."/>
        </authorList>
    </citation>
    <scope>NUCLEOTIDE SEQUENCE [LARGE SCALE GENOMIC DNA]</scope>
    <source>
        <strain evidence="4 5">Sa3CVN1</strain>
    </source>
</reference>
<evidence type="ECO:0000259" key="3">
    <source>
        <dbReference type="Pfam" id="PF20693"/>
    </source>
</evidence>
<accession>A0ABR8PUW3</accession>
<dbReference type="SUPFAM" id="SSF52540">
    <property type="entry name" value="P-loop containing nucleoside triphosphate hydrolases"/>
    <property type="match status" value="1"/>
</dbReference>